<feature type="region of interest" description="Disordered" evidence="1">
    <location>
        <begin position="1"/>
        <end position="22"/>
    </location>
</feature>
<name>L1L599_9ACTN</name>
<protein>
    <submittedName>
        <fullName evidence="3">Carboxymethylenebutenolidase</fullName>
    </submittedName>
</protein>
<dbReference type="SUPFAM" id="SSF53474">
    <property type="entry name" value="alpha/beta-Hydrolases"/>
    <property type="match status" value="1"/>
</dbReference>
<feature type="domain" description="Dienelactone hydrolase" evidence="2">
    <location>
        <begin position="93"/>
        <end position="240"/>
    </location>
</feature>
<evidence type="ECO:0000259" key="2">
    <source>
        <dbReference type="Pfam" id="PF01738"/>
    </source>
</evidence>
<dbReference type="Pfam" id="PF01738">
    <property type="entry name" value="DLH"/>
    <property type="match status" value="1"/>
</dbReference>
<dbReference type="EMBL" id="AEJC01000101">
    <property type="protein sequence ID" value="EKX68102.1"/>
    <property type="molecule type" value="Genomic_DNA"/>
</dbReference>
<feature type="region of interest" description="Disordered" evidence="1">
    <location>
        <begin position="248"/>
        <end position="279"/>
    </location>
</feature>
<keyword evidence="4" id="KW-1185">Reference proteome</keyword>
<dbReference type="InterPro" id="IPR051049">
    <property type="entry name" value="Dienelactone_hydrolase-like"/>
</dbReference>
<dbReference type="AlphaFoldDB" id="L1L599"/>
<dbReference type="InterPro" id="IPR029058">
    <property type="entry name" value="AB_hydrolase_fold"/>
</dbReference>
<dbReference type="InterPro" id="IPR002925">
    <property type="entry name" value="Dienelactn_hydro"/>
</dbReference>
<feature type="region of interest" description="Disordered" evidence="1">
    <location>
        <begin position="50"/>
        <end position="87"/>
    </location>
</feature>
<comment type="caution">
    <text evidence="3">The sequence shown here is derived from an EMBL/GenBank/DDBJ whole genome shotgun (WGS) entry which is preliminary data.</text>
</comment>
<dbReference type="Gene3D" id="3.40.50.1820">
    <property type="entry name" value="alpha/beta hydrolase"/>
    <property type="match status" value="1"/>
</dbReference>
<dbReference type="PANTHER" id="PTHR46623">
    <property type="entry name" value="CARBOXYMETHYLENEBUTENOLIDASE-RELATED"/>
    <property type="match status" value="1"/>
</dbReference>
<evidence type="ECO:0000256" key="1">
    <source>
        <dbReference type="SAM" id="MobiDB-lite"/>
    </source>
</evidence>
<evidence type="ECO:0000313" key="4">
    <source>
        <dbReference type="Proteomes" id="UP000010411"/>
    </source>
</evidence>
<dbReference type="PANTHER" id="PTHR46623:SF10">
    <property type="entry name" value="CARBOXYMETHYLENEBUTENOLIDASE HOMOLOG"/>
    <property type="match status" value="1"/>
</dbReference>
<dbReference type="PATRIC" id="fig|698759.3.peg.1340"/>
<proteinExistence type="predicted"/>
<reference evidence="3 4" key="1">
    <citation type="submission" date="2012-11" db="EMBL/GenBank/DDBJ databases">
        <authorList>
            <person name="Huguet-Tapia J.C."/>
            <person name="Durkin A.S."/>
            <person name="Pettis G.S."/>
            <person name="Badger J.H."/>
        </authorList>
    </citation>
    <scope>NUCLEOTIDE SEQUENCE [LARGE SCALE GENOMIC DNA]</scope>
    <source>
        <strain evidence="3 4">91-03</strain>
    </source>
</reference>
<organism evidence="3 4">
    <name type="scientific">Streptomyces ipomoeae 91-03</name>
    <dbReference type="NCBI Taxonomy" id="698759"/>
    <lineage>
        <taxon>Bacteria</taxon>
        <taxon>Bacillati</taxon>
        <taxon>Actinomycetota</taxon>
        <taxon>Actinomycetes</taxon>
        <taxon>Kitasatosporales</taxon>
        <taxon>Streptomycetaceae</taxon>
        <taxon>Streptomyces</taxon>
    </lineage>
</organism>
<gene>
    <name evidence="3" type="ORF">STRIP9103_09489</name>
</gene>
<dbReference type="GO" id="GO:0016787">
    <property type="term" value="F:hydrolase activity"/>
    <property type="evidence" value="ECO:0007669"/>
    <property type="project" value="InterPro"/>
</dbReference>
<feature type="compositionally biased region" description="Polar residues" evidence="1">
    <location>
        <begin position="256"/>
        <end position="265"/>
    </location>
</feature>
<evidence type="ECO:0000313" key="3">
    <source>
        <dbReference type="EMBL" id="EKX68102.1"/>
    </source>
</evidence>
<accession>L1L599</accession>
<sequence length="279" mass="30042">MVSMEPNAADGQARSGGGLEVQLDLPPLPVERHRFGRRIPLLARPYHQHPGACTNSIDRKPRSAMTRSPGPVELASGGRPGRRLRRLPRPWGRRPGVLLYTDAFGVRPELEERARELAGHGYYVLVPNLYYRHGPAPVIELPEHIGAEIRPALIARLMPLTEAHTTERVLRDADAYLKFLTTQPEANPGPVAAIGYCMGPALAIRIAAAHPDQVAAVAGFHPGFLVTDAPDSPHRLLPKLTAEVHLGLSGPPHRSATGTVCSPSSAAPWPTADAAWSGP</sequence>
<dbReference type="Proteomes" id="UP000010411">
    <property type="component" value="Unassembled WGS sequence"/>
</dbReference>